<comment type="similarity">
    <text evidence="2">Belongs to the CDP-alcohol phosphatidyltransferase class-I family.</text>
</comment>
<accession>A0A2T4ZI23</accession>
<keyword evidence="5" id="KW-1185">Reference proteome</keyword>
<evidence type="ECO:0000313" key="4">
    <source>
        <dbReference type="EMBL" id="PTM61622.1"/>
    </source>
</evidence>
<evidence type="ECO:0000256" key="3">
    <source>
        <dbReference type="SAM" id="Phobius"/>
    </source>
</evidence>
<dbReference type="GO" id="GO:0016780">
    <property type="term" value="F:phosphotransferase activity, for other substituted phosphate groups"/>
    <property type="evidence" value="ECO:0007669"/>
    <property type="project" value="InterPro"/>
</dbReference>
<dbReference type="InterPro" id="IPR048254">
    <property type="entry name" value="CDP_ALCOHOL_P_TRANSF_CS"/>
</dbReference>
<name>A0A2T4ZI23_9HYPH</name>
<evidence type="ECO:0000313" key="5">
    <source>
        <dbReference type="Proteomes" id="UP000241808"/>
    </source>
</evidence>
<dbReference type="AlphaFoldDB" id="A0A2T4ZI23"/>
<dbReference type="RefSeq" id="WP_108174081.1">
    <property type="nucleotide sequence ID" value="NZ_PZZL01000001.1"/>
</dbReference>
<keyword evidence="3" id="KW-1133">Transmembrane helix</keyword>
<proteinExistence type="inferred from homology"/>
<dbReference type="InterPro" id="IPR043130">
    <property type="entry name" value="CDP-OH_PTrfase_TM_dom"/>
</dbReference>
<dbReference type="PROSITE" id="PS00379">
    <property type="entry name" value="CDP_ALCOHOL_P_TRANSF"/>
    <property type="match status" value="1"/>
</dbReference>
<dbReference type="Pfam" id="PF01066">
    <property type="entry name" value="CDP-OH_P_transf"/>
    <property type="match status" value="1"/>
</dbReference>
<dbReference type="InterPro" id="IPR000462">
    <property type="entry name" value="CDP-OH_P_trans"/>
</dbReference>
<feature type="transmembrane region" description="Helical" evidence="3">
    <location>
        <begin position="30"/>
        <end position="59"/>
    </location>
</feature>
<protein>
    <submittedName>
        <fullName evidence="4">Phosphatidylglycerophosphate synthase</fullName>
    </submittedName>
</protein>
<gene>
    <name evidence="4" type="ORF">C8P69_101292</name>
</gene>
<evidence type="ECO:0000256" key="2">
    <source>
        <dbReference type="RuleBase" id="RU003750"/>
    </source>
</evidence>
<feature type="transmembrane region" description="Helical" evidence="3">
    <location>
        <begin position="109"/>
        <end position="134"/>
    </location>
</feature>
<dbReference type="Proteomes" id="UP000241808">
    <property type="component" value="Unassembled WGS sequence"/>
</dbReference>
<comment type="caution">
    <text evidence="4">The sequence shown here is derived from an EMBL/GenBank/DDBJ whole genome shotgun (WGS) entry which is preliminary data.</text>
</comment>
<sequence length="203" mass="20915">MLDPFARRIIDPPLNRAGLWLAGRGATANMITGVGLVVGCAAALSIAAGQFLLALLLIAVSRIADGLDGAVARARGPTDLGGYFDILADFAFYAAVPVAFGIADPANALAALVLVASFLLSGTSFLAFATIAAKRGMTTTARGEKSFFHAAGLAEGSETILAFVLMCLFPQSFGLIAWLFAAMCLVTAAGRCLDAARLFRDPA</sequence>
<evidence type="ECO:0000256" key="1">
    <source>
        <dbReference type="ARBA" id="ARBA00022679"/>
    </source>
</evidence>
<reference evidence="4 5" key="1">
    <citation type="submission" date="2018-04" db="EMBL/GenBank/DDBJ databases">
        <title>Genomic Encyclopedia of Archaeal and Bacterial Type Strains, Phase II (KMG-II): from individual species to whole genera.</title>
        <authorList>
            <person name="Goeker M."/>
        </authorList>
    </citation>
    <scope>NUCLEOTIDE SEQUENCE [LARGE SCALE GENOMIC DNA]</scope>
    <source>
        <strain evidence="4 5">DSM 25521</strain>
    </source>
</reference>
<organism evidence="4 5">
    <name type="scientific">Phreatobacter oligotrophus</name>
    <dbReference type="NCBI Taxonomy" id="1122261"/>
    <lineage>
        <taxon>Bacteria</taxon>
        <taxon>Pseudomonadati</taxon>
        <taxon>Pseudomonadota</taxon>
        <taxon>Alphaproteobacteria</taxon>
        <taxon>Hyphomicrobiales</taxon>
        <taxon>Phreatobacteraceae</taxon>
        <taxon>Phreatobacter</taxon>
    </lineage>
</organism>
<dbReference type="EMBL" id="PZZL01000001">
    <property type="protein sequence ID" value="PTM61622.1"/>
    <property type="molecule type" value="Genomic_DNA"/>
</dbReference>
<dbReference type="Gene3D" id="1.20.120.1760">
    <property type="match status" value="1"/>
</dbReference>
<dbReference type="OrthoDB" id="9790577at2"/>
<keyword evidence="3" id="KW-0472">Membrane</keyword>
<keyword evidence="1 2" id="KW-0808">Transferase</keyword>
<dbReference type="GO" id="GO:0016020">
    <property type="term" value="C:membrane"/>
    <property type="evidence" value="ECO:0007669"/>
    <property type="project" value="InterPro"/>
</dbReference>
<dbReference type="GO" id="GO:0008654">
    <property type="term" value="P:phospholipid biosynthetic process"/>
    <property type="evidence" value="ECO:0007669"/>
    <property type="project" value="InterPro"/>
</dbReference>
<keyword evidence="3" id="KW-0812">Transmembrane</keyword>
<feature type="transmembrane region" description="Helical" evidence="3">
    <location>
        <begin position="80"/>
        <end position="103"/>
    </location>
</feature>